<protein>
    <recommendedName>
        <fullName evidence="2">Transcription activator GCR1-like domain-containing protein</fullName>
    </recommendedName>
</protein>
<organism evidence="3 4">
    <name type="scientific">Hirsutella minnesotensis 3608</name>
    <dbReference type="NCBI Taxonomy" id="1043627"/>
    <lineage>
        <taxon>Eukaryota</taxon>
        <taxon>Fungi</taxon>
        <taxon>Dikarya</taxon>
        <taxon>Ascomycota</taxon>
        <taxon>Pezizomycotina</taxon>
        <taxon>Sordariomycetes</taxon>
        <taxon>Hypocreomycetidae</taxon>
        <taxon>Hypocreales</taxon>
        <taxon>Ophiocordycipitaceae</taxon>
        <taxon>Hirsutella</taxon>
    </lineage>
</organism>
<dbReference type="Proteomes" id="UP000054481">
    <property type="component" value="Unassembled WGS sequence"/>
</dbReference>
<feature type="region of interest" description="Disordered" evidence="1">
    <location>
        <begin position="1"/>
        <end position="49"/>
    </location>
</feature>
<dbReference type="Pfam" id="PF12550">
    <property type="entry name" value="GCR1_C"/>
    <property type="match status" value="1"/>
</dbReference>
<evidence type="ECO:0000259" key="2">
    <source>
        <dbReference type="Pfam" id="PF12550"/>
    </source>
</evidence>
<evidence type="ECO:0000256" key="1">
    <source>
        <dbReference type="SAM" id="MobiDB-lite"/>
    </source>
</evidence>
<dbReference type="EMBL" id="KQ030688">
    <property type="protein sequence ID" value="KJZ69683.1"/>
    <property type="molecule type" value="Genomic_DNA"/>
</dbReference>
<feature type="compositionally biased region" description="Basic residues" evidence="1">
    <location>
        <begin position="1"/>
        <end position="20"/>
    </location>
</feature>
<dbReference type="OrthoDB" id="1911848at2759"/>
<keyword evidence="4" id="KW-1185">Reference proteome</keyword>
<dbReference type="AlphaFoldDB" id="A0A0F7ZRI7"/>
<feature type="domain" description="Transcription activator GCR1-like" evidence="2">
    <location>
        <begin position="66"/>
        <end position="142"/>
    </location>
</feature>
<name>A0A0F7ZRI7_9HYPO</name>
<sequence length="203" mass="23882">MASISKLRRRRPRLPPRRRPWLTSLDREEATGADLSQPGRASSTAVPRARQRQTRLWLSQSRRHGYHMCRAVKTVEALWSEWTVGLRSGPAIADLDSRWGSRWRAGRQNELQWYLLRFEVIREIGKVAKAHRCSEEAAMHIVWYSLRLEVIREIRKVAKAHRCSEEEAMHIVNLQQQQTDRSLDLFCKQLRASRKAQIVRPKR</sequence>
<gene>
    <name evidence="3" type="ORF">HIM_10930</name>
</gene>
<evidence type="ECO:0000313" key="3">
    <source>
        <dbReference type="EMBL" id="KJZ69683.1"/>
    </source>
</evidence>
<proteinExistence type="predicted"/>
<accession>A0A0F7ZRI7</accession>
<reference evidence="3 4" key="1">
    <citation type="journal article" date="2014" name="Genome Biol. Evol.">
        <title>Comparative genomics and transcriptomics analyses reveal divergent lifestyle features of nematode endoparasitic fungus Hirsutella minnesotensis.</title>
        <authorList>
            <person name="Lai Y."/>
            <person name="Liu K."/>
            <person name="Zhang X."/>
            <person name="Zhang X."/>
            <person name="Li K."/>
            <person name="Wang N."/>
            <person name="Shu C."/>
            <person name="Wu Y."/>
            <person name="Wang C."/>
            <person name="Bushley K.E."/>
            <person name="Xiang M."/>
            <person name="Liu X."/>
        </authorList>
    </citation>
    <scope>NUCLEOTIDE SEQUENCE [LARGE SCALE GENOMIC DNA]</scope>
    <source>
        <strain evidence="3 4">3608</strain>
    </source>
</reference>
<evidence type="ECO:0000313" key="4">
    <source>
        <dbReference type="Proteomes" id="UP000054481"/>
    </source>
</evidence>
<dbReference type="InterPro" id="IPR022210">
    <property type="entry name" value="TF_GCR1-like"/>
</dbReference>